<dbReference type="Gene3D" id="3.40.449.10">
    <property type="entry name" value="Phosphoenolpyruvate Carboxykinase, domain 1"/>
    <property type="match status" value="1"/>
</dbReference>
<evidence type="ECO:0000313" key="12">
    <source>
        <dbReference type="Proteomes" id="UP000271241"/>
    </source>
</evidence>
<comment type="pathway">
    <text evidence="1">Carbohydrate biosynthesis; gluconeogenesis.</text>
</comment>
<dbReference type="GO" id="GO:0006094">
    <property type="term" value="P:gluconeogenesis"/>
    <property type="evidence" value="ECO:0007669"/>
    <property type="project" value="UniProtKB-UniPathway"/>
</dbReference>
<evidence type="ECO:0000313" key="11">
    <source>
        <dbReference type="EMBL" id="RKP06633.1"/>
    </source>
</evidence>
<dbReference type="GO" id="GO:0005829">
    <property type="term" value="C:cytosol"/>
    <property type="evidence" value="ECO:0007669"/>
    <property type="project" value="TreeGrafter"/>
</dbReference>
<keyword evidence="11" id="KW-0418">Kinase</keyword>
<reference evidence="12" key="1">
    <citation type="journal article" date="2018" name="Nat. Microbiol.">
        <title>Leveraging single-cell genomics to expand the fungal tree of life.</title>
        <authorList>
            <person name="Ahrendt S.R."/>
            <person name="Quandt C.A."/>
            <person name="Ciobanu D."/>
            <person name="Clum A."/>
            <person name="Salamov A."/>
            <person name="Andreopoulos B."/>
            <person name="Cheng J.F."/>
            <person name="Woyke T."/>
            <person name="Pelin A."/>
            <person name="Henrissat B."/>
            <person name="Reynolds N.K."/>
            <person name="Benny G.L."/>
            <person name="Smith M.E."/>
            <person name="James T.Y."/>
            <person name="Grigoriev I.V."/>
        </authorList>
    </citation>
    <scope>NUCLEOTIDE SEQUENCE [LARGE SCALE GENOMIC DNA]</scope>
    <source>
        <strain evidence="12">RSA 1356</strain>
    </source>
</reference>
<dbReference type="AlphaFoldDB" id="A0A4P9XLA1"/>
<evidence type="ECO:0000256" key="6">
    <source>
        <dbReference type="ARBA" id="ARBA00022741"/>
    </source>
</evidence>
<evidence type="ECO:0000256" key="7">
    <source>
        <dbReference type="ARBA" id="ARBA00022793"/>
    </source>
</evidence>
<keyword evidence="11" id="KW-0670">Pyruvate</keyword>
<dbReference type="OrthoDB" id="184182at2759"/>
<keyword evidence="9" id="KW-0456">Lyase</keyword>
<dbReference type="GO" id="GO:0005524">
    <property type="term" value="F:ATP binding"/>
    <property type="evidence" value="ECO:0007669"/>
    <property type="project" value="UniProtKB-KW"/>
</dbReference>
<dbReference type="PROSITE" id="PS00532">
    <property type="entry name" value="PEPCK_ATP"/>
    <property type="match status" value="1"/>
</dbReference>
<gene>
    <name evidence="11" type="ORF">THASP1DRAFT_31563</name>
</gene>
<dbReference type="HAMAP" id="MF_00453">
    <property type="entry name" value="PEPCK_ATP"/>
    <property type="match status" value="1"/>
</dbReference>
<evidence type="ECO:0000256" key="4">
    <source>
        <dbReference type="ARBA" id="ARBA00021932"/>
    </source>
</evidence>
<accession>A0A4P9XLA1</accession>
<dbReference type="UniPathway" id="UPA00138"/>
<dbReference type="EC" id="4.1.1.49" evidence="3"/>
<dbReference type="Gene3D" id="2.170.8.10">
    <property type="entry name" value="Phosphoenolpyruvate Carboxykinase, domain 2"/>
    <property type="match status" value="1"/>
</dbReference>
<keyword evidence="5" id="KW-0312">Gluconeogenesis</keyword>
<dbReference type="FunFam" id="2.170.8.10:FF:000001">
    <property type="entry name" value="Phosphoenolpyruvate carboxykinase (ATP)"/>
    <property type="match status" value="1"/>
</dbReference>
<dbReference type="STRING" id="78915.A0A4P9XLA1"/>
<name>A0A4P9XLA1_9FUNG</name>
<evidence type="ECO:0000256" key="3">
    <source>
        <dbReference type="ARBA" id="ARBA00012363"/>
    </source>
</evidence>
<dbReference type="Proteomes" id="UP000271241">
    <property type="component" value="Unassembled WGS sequence"/>
</dbReference>
<dbReference type="CDD" id="cd00484">
    <property type="entry name" value="PEPCK_ATP"/>
    <property type="match status" value="1"/>
</dbReference>
<dbReference type="PIRSF" id="PIRSF006294">
    <property type="entry name" value="PEP_crbxkin"/>
    <property type="match status" value="1"/>
</dbReference>
<evidence type="ECO:0000256" key="2">
    <source>
        <dbReference type="ARBA" id="ARBA00006052"/>
    </source>
</evidence>
<evidence type="ECO:0000256" key="8">
    <source>
        <dbReference type="ARBA" id="ARBA00022840"/>
    </source>
</evidence>
<dbReference type="FunFam" id="3.40.449.10:FF:000002">
    <property type="entry name" value="Phosphoenolpyruvate carboxykinase [ATP]"/>
    <property type="match status" value="1"/>
</dbReference>
<sequence>MPRQRSHEDIHEALHKHAGIDYTKPIRWNLSVAQLYEDALQYEKGTYVSSTGAIITDSGAKKGRSPLDKRVVEEETSKNDVWWGPVNYKLSEHVFRINHERAVDYLNTRDRLYVFDGFAGWDPKYRIKVRVVCARAYHALFMRNMLIRPTAEEYENWGTPDFTILNAGQFPANRYTTGMTSTTSVDVNFKSREMVILGTEYAGEMKKGIFTVMHYLMPKAGVLSLHSSANEGPSGDVSLFFGLSGTGKTTLSADPKRALIGDDEHCWSDDGVFNIEGGCYAKTIGLSGEKEPEIYNAIRFGSVLENVVFDQDTRVVDYDDGSLTENTRCAYPIEYIPNAKLPCIGGHPKNIILLTCDAFGVLPPVAKLSSSQAMYHFISGYTAKIAGTEEGVTEPQATFSACFGQPFLVWHPVKYASMLAEKMEQHKADAWLINTGWNGGAYGVGKRISLKYSRAIIDAIHNGELAKAEYVNYPVFNLSIPKAVTGVPADVLNPSKAWTGSQADFDASLIKLARLFNENFAEYSAQATDAIRAAAPQL</sequence>
<dbReference type="GO" id="GO:0016301">
    <property type="term" value="F:kinase activity"/>
    <property type="evidence" value="ECO:0007669"/>
    <property type="project" value="UniProtKB-KW"/>
</dbReference>
<dbReference type="GO" id="GO:0004612">
    <property type="term" value="F:phosphoenolpyruvate carboxykinase (ATP) activity"/>
    <property type="evidence" value="ECO:0007669"/>
    <property type="project" value="UniProtKB-EC"/>
</dbReference>
<keyword evidence="7" id="KW-0210">Decarboxylase</keyword>
<keyword evidence="12" id="KW-1185">Reference proteome</keyword>
<organism evidence="11 12">
    <name type="scientific">Thamnocephalis sphaerospora</name>
    <dbReference type="NCBI Taxonomy" id="78915"/>
    <lineage>
        <taxon>Eukaryota</taxon>
        <taxon>Fungi</taxon>
        <taxon>Fungi incertae sedis</taxon>
        <taxon>Zoopagomycota</taxon>
        <taxon>Zoopagomycotina</taxon>
        <taxon>Zoopagomycetes</taxon>
        <taxon>Zoopagales</taxon>
        <taxon>Sigmoideomycetaceae</taxon>
        <taxon>Thamnocephalis</taxon>
    </lineage>
</organism>
<evidence type="ECO:0000256" key="5">
    <source>
        <dbReference type="ARBA" id="ARBA00022432"/>
    </source>
</evidence>
<keyword evidence="6" id="KW-0547">Nucleotide-binding</keyword>
<keyword evidence="11" id="KW-0808">Transferase</keyword>
<dbReference type="NCBIfam" id="NF006821">
    <property type="entry name" value="PRK09344.1-3"/>
    <property type="match status" value="1"/>
</dbReference>
<evidence type="ECO:0000256" key="1">
    <source>
        <dbReference type="ARBA" id="ARBA00004742"/>
    </source>
</evidence>
<dbReference type="Gene3D" id="3.90.228.20">
    <property type="match status" value="1"/>
</dbReference>
<dbReference type="PANTHER" id="PTHR30031">
    <property type="entry name" value="PHOSPHOENOLPYRUVATE CARBOXYKINASE ATP"/>
    <property type="match status" value="1"/>
</dbReference>
<evidence type="ECO:0000256" key="9">
    <source>
        <dbReference type="ARBA" id="ARBA00023239"/>
    </source>
</evidence>
<evidence type="ECO:0000256" key="10">
    <source>
        <dbReference type="ARBA" id="ARBA00047371"/>
    </source>
</evidence>
<dbReference type="Pfam" id="PF01293">
    <property type="entry name" value="PEPCK_ATP"/>
    <property type="match status" value="1"/>
</dbReference>
<dbReference type="InterPro" id="IPR008210">
    <property type="entry name" value="PEP_carboxykinase_N"/>
</dbReference>
<dbReference type="PANTHER" id="PTHR30031:SF0">
    <property type="entry name" value="PHOSPHOENOLPYRUVATE CARBOXYKINASE (ATP)"/>
    <property type="match status" value="1"/>
</dbReference>
<dbReference type="InterPro" id="IPR013035">
    <property type="entry name" value="PEP_carboxykinase_C"/>
</dbReference>
<protein>
    <recommendedName>
        <fullName evidence="4">Phosphoenolpyruvate carboxykinase (ATP)</fullName>
        <ecNumber evidence="3">4.1.1.49</ecNumber>
    </recommendedName>
</protein>
<comment type="similarity">
    <text evidence="2">Belongs to the phosphoenolpyruvate carboxykinase (ATP) family.</text>
</comment>
<dbReference type="SUPFAM" id="SSF68923">
    <property type="entry name" value="PEP carboxykinase N-terminal domain"/>
    <property type="match status" value="1"/>
</dbReference>
<dbReference type="NCBIfam" id="TIGR00224">
    <property type="entry name" value="pckA"/>
    <property type="match status" value="1"/>
</dbReference>
<dbReference type="InterPro" id="IPR015994">
    <property type="entry name" value="PEPCK_ATP_CS"/>
</dbReference>
<proteinExistence type="inferred from homology"/>
<keyword evidence="8" id="KW-0067">ATP-binding</keyword>
<comment type="catalytic activity">
    <reaction evidence="10">
        <text>oxaloacetate + ATP = phosphoenolpyruvate + ADP + CO2</text>
        <dbReference type="Rhea" id="RHEA:18617"/>
        <dbReference type="ChEBI" id="CHEBI:16452"/>
        <dbReference type="ChEBI" id="CHEBI:16526"/>
        <dbReference type="ChEBI" id="CHEBI:30616"/>
        <dbReference type="ChEBI" id="CHEBI:58702"/>
        <dbReference type="ChEBI" id="CHEBI:456216"/>
        <dbReference type="EC" id="4.1.1.49"/>
    </reaction>
</comment>
<dbReference type="EMBL" id="KZ992847">
    <property type="protein sequence ID" value="RKP06633.1"/>
    <property type="molecule type" value="Genomic_DNA"/>
</dbReference>
<dbReference type="SUPFAM" id="SSF53795">
    <property type="entry name" value="PEP carboxykinase-like"/>
    <property type="match status" value="1"/>
</dbReference>
<dbReference type="NCBIfam" id="NF006820">
    <property type="entry name" value="PRK09344.1-2"/>
    <property type="match status" value="1"/>
</dbReference>
<dbReference type="InterPro" id="IPR001272">
    <property type="entry name" value="PEP_carboxykinase_ATP"/>
</dbReference>